<comment type="caution">
    <text evidence="6">The sequence shown here is derived from an EMBL/GenBank/DDBJ whole genome shotgun (WGS) entry which is preliminary data.</text>
</comment>
<dbReference type="RefSeq" id="WP_119533151.1">
    <property type="nucleotide sequence ID" value="NZ_QXTF01000002.1"/>
</dbReference>
<protein>
    <submittedName>
        <fullName evidence="6">OmpA family protein</fullName>
    </submittedName>
</protein>
<gene>
    <name evidence="6" type="ORF">D3M59_08150</name>
</gene>
<name>A0A418Q073_9SPHN</name>
<dbReference type="SUPFAM" id="SSF103088">
    <property type="entry name" value="OmpA-like"/>
    <property type="match status" value="1"/>
</dbReference>
<accession>A0A418Q073</accession>
<proteinExistence type="predicted"/>
<dbReference type="CDD" id="cd07185">
    <property type="entry name" value="OmpA_C-like"/>
    <property type="match status" value="1"/>
</dbReference>
<dbReference type="PANTHER" id="PTHR30329:SF20">
    <property type="entry name" value="EXPORTED PROTEIN"/>
    <property type="match status" value="1"/>
</dbReference>
<dbReference type="OrthoDB" id="189250at2"/>
<comment type="subcellular location">
    <subcellularLocation>
        <location evidence="1">Cell outer membrane</location>
    </subcellularLocation>
</comment>
<feature type="domain" description="OmpA-like" evidence="5">
    <location>
        <begin position="81"/>
        <end position="195"/>
    </location>
</feature>
<dbReference type="PROSITE" id="PS51123">
    <property type="entry name" value="OMPA_2"/>
    <property type="match status" value="1"/>
</dbReference>
<dbReference type="PANTHER" id="PTHR30329">
    <property type="entry name" value="STATOR ELEMENT OF FLAGELLAR MOTOR COMPLEX"/>
    <property type="match status" value="1"/>
</dbReference>
<organism evidence="6 7">
    <name type="scientific">Sphingomonas edaphi</name>
    <dbReference type="NCBI Taxonomy" id="2315689"/>
    <lineage>
        <taxon>Bacteria</taxon>
        <taxon>Pseudomonadati</taxon>
        <taxon>Pseudomonadota</taxon>
        <taxon>Alphaproteobacteria</taxon>
        <taxon>Sphingomonadales</taxon>
        <taxon>Sphingomonadaceae</taxon>
        <taxon>Sphingomonas</taxon>
    </lineage>
</organism>
<evidence type="ECO:0000256" key="2">
    <source>
        <dbReference type="ARBA" id="ARBA00023136"/>
    </source>
</evidence>
<evidence type="ECO:0000313" key="6">
    <source>
        <dbReference type="EMBL" id="RIX29262.1"/>
    </source>
</evidence>
<feature type="chain" id="PRO_5019306175" evidence="4">
    <location>
        <begin position="20"/>
        <end position="195"/>
    </location>
</feature>
<keyword evidence="7" id="KW-1185">Reference proteome</keyword>
<dbReference type="InterPro" id="IPR050330">
    <property type="entry name" value="Bact_OuterMem_StrucFunc"/>
</dbReference>
<evidence type="ECO:0000256" key="3">
    <source>
        <dbReference type="PROSITE-ProRule" id="PRU00473"/>
    </source>
</evidence>
<dbReference type="EMBL" id="QXTF01000002">
    <property type="protein sequence ID" value="RIX29262.1"/>
    <property type="molecule type" value="Genomic_DNA"/>
</dbReference>
<dbReference type="InterPro" id="IPR006664">
    <property type="entry name" value="OMP_bac"/>
</dbReference>
<dbReference type="Pfam" id="PF00691">
    <property type="entry name" value="OmpA"/>
    <property type="match status" value="1"/>
</dbReference>
<dbReference type="InterPro" id="IPR006665">
    <property type="entry name" value="OmpA-like"/>
</dbReference>
<evidence type="ECO:0000313" key="7">
    <source>
        <dbReference type="Proteomes" id="UP000285023"/>
    </source>
</evidence>
<keyword evidence="2 3" id="KW-0472">Membrane</keyword>
<dbReference type="Proteomes" id="UP000285023">
    <property type="component" value="Unassembled WGS sequence"/>
</dbReference>
<feature type="signal peptide" evidence="4">
    <location>
        <begin position="1"/>
        <end position="19"/>
    </location>
</feature>
<dbReference type="InterPro" id="IPR036737">
    <property type="entry name" value="OmpA-like_sf"/>
</dbReference>
<dbReference type="GO" id="GO:0009279">
    <property type="term" value="C:cell outer membrane"/>
    <property type="evidence" value="ECO:0007669"/>
    <property type="project" value="UniProtKB-SubCell"/>
</dbReference>
<evidence type="ECO:0000256" key="1">
    <source>
        <dbReference type="ARBA" id="ARBA00004442"/>
    </source>
</evidence>
<evidence type="ECO:0000256" key="4">
    <source>
        <dbReference type="SAM" id="SignalP"/>
    </source>
</evidence>
<keyword evidence="4" id="KW-0732">Signal</keyword>
<dbReference type="Gene3D" id="3.30.1330.60">
    <property type="entry name" value="OmpA-like domain"/>
    <property type="match status" value="1"/>
</dbReference>
<dbReference type="PROSITE" id="PS51257">
    <property type="entry name" value="PROKAR_LIPOPROTEIN"/>
    <property type="match status" value="1"/>
</dbReference>
<dbReference type="PRINTS" id="PR01021">
    <property type="entry name" value="OMPADOMAIN"/>
</dbReference>
<reference evidence="6 7" key="1">
    <citation type="submission" date="2018-09" db="EMBL/GenBank/DDBJ databases">
        <title>Sphingomonas sp. DAC4.</title>
        <authorList>
            <person name="Seo T."/>
        </authorList>
    </citation>
    <scope>NUCLEOTIDE SEQUENCE [LARGE SCALE GENOMIC DNA]</scope>
    <source>
        <strain evidence="6 7">DAC4</strain>
    </source>
</reference>
<sequence>MNRVVLSLAALLLGGCATSSLVLLPDDEGQPGSVAVLESKGRPTDAVIADANSRTKLGAATPVARPLGRKGLKAGEAALVGGLPPPAKGFILYFEQGTTTLTPQSQAVLGQIRQELAARSGSELEVTGHTDTVGNEADNDRLSLQRAEEVVGWLASQGFDRSIMTAVGRGERQLMQPTIDNVDSAANRRVEVIVR</sequence>
<dbReference type="AlphaFoldDB" id="A0A418Q073"/>
<evidence type="ECO:0000259" key="5">
    <source>
        <dbReference type="PROSITE" id="PS51123"/>
    </source>
</evidence>